<feature type="compositionally biased region" description="Basic and acidic residues" evidence="1">
    <location>
        <begin position="1"/>
        <end position="10"/>
    </location>
</feature>
<keyword evidence="3" id="KW-1185">Reference proteome</keyword>
<dbReference type="OrthoDB" id="5328412at2759"/>
<evidence type="ECO:0000313" key="3">
    <source>
        <dbReference type="Proteomes" id="UP000244855"/>
    </source>
</evidence>
<dbReference type="Proteomes" id="UP000244855">
    <property type="component" value="Unassembled WGS sequence"/>
</dbReference>
<feature type="compositionally biased region" description="Polar residues" evidence="1">
    <location>
        <begin position="299"/>
        <end position="310"/>
    </location>
</feature>
<name>A0A2V1DW35_9PLEO</name>
<proteinExistence type="predicted"/>
<evidence type="ECO:0000313" key="2">
    <source>
        <dbReference type="EMBL" id="PVI02329.1"/>
    </source>
</evidence>
<dbReference type="Gene3D" id="1.25.40.10">
    <property type="entry name" value="Tetratricopeptide repeat domain"/>
    <property type="match status" value="1"/>
</dbReference>
<organism evidence="2 3">
    <name type="scientific">Periconia macrospinosa</name>
    <dbReference type="NCBI Taxonomy" id="97972"/>
    <lineage>
        <taxon>Eukaryota</taxon>
        <taxon>Fungi</taxon>
        <taxon>Dikarya</taxon>
        <taxon>Ascomycota</taxon>
        <taxon>Pezizomycotina</taxon>
        <taxon>Dothideomycetes</taxon>
        <taxon>Pleosporomycetidae</taxon>
        <taxon>Pleosporales</taxon>
        <taxon>Massarineae</taxon>
        <taxon>Periconiaceae</taxon>
        <taxon>Periconia</taxon>
    </lineage>
</organism>
<dbReference type="EMBL" id="KZ805344">
    <property type="protein sequence ID" value="PVI02329.1"/>
    <property type="molecule type" value="Genomic_DNA"/>
</dbReference>
<feature type="region of interest" description="Disordered" evidence="1">
    <location>
        <begin position="186"/>
        <end position="226"/>
    </location>
</feature>
<dbReference type="InterPro" id="IPR011990">
    <property type="entry name" value="TPR-like_helical_dom_sf"/>
</dbReference>
<feature type="region of interest" description="Disordered" evidence="1">
    <location>
        <begin position="1"/>
        <end position="27"/>
    </location>
</feature>
<evidence type="ECO:0000256" key="1">
    <source>
        <dbReference type="SAM" id="MobiDB-lite"/>
    </source>
</evidence>
<feature type="region of interest" description="Disordered" evidence="1">
    <location>
        <begin position="288"/>
        <end position="317"/>
    </location>
</feature>
<evidence type="ECO:0008006" key="4">
    <source>
        <dbReference type="Google" id="ProtNLM"/>
    </source>
</evidence>
<feature type="compositionally biased region" description="Polar residues" evidence="1">
    <location>
        <begin position="187"/>
        <end position="203"/>
    </location>
</feature>
<sequence>MPPKHKDLLFKPKPKGKINKAQDPQSENDFLEAADEHEQAAGKWRAGDAAKATRFFNRAIEVYNEGLKRFPRSFDLAYNKANLEYNLTQDMRILPHLGPKIALLEETLESHRAAMQLAPPTNTDILFNTAQVLTSLAEAALEAETQQFSKVPARTLLEEATDLFAQCLLSQEKEYEKVEAEIAQAMKAQQESGQDIHAQSSASAHEDEGNMETESTGSSGPDEWATVEEPLTPETILETCTAHLGALTALLPLYDPADTQAIQSKTHQGEYTANKAIPVFIERVQTSPFKKEHDDKSTAGPTLSLSSTPASEEFETSPKDDALLAAATFQAASIEFQYRAAQLSATQYATTIEAIFSTLTSKPESPSQQDQSAYLNAVSAYADALIDLASAISDISPSVPTDAEIQWTSLTHAQKLLTSLTTSNPPILPASRLADIFLARGDIELFRFHLSFTPVGAAKSAWVNSRAVLVANAGVYYRGARAYGDKAVAAGTGDANVRDMADGKAVVAEVLKEVHATRAGAEGGAGGVVIVKDGWKGKGAKVKRALEQLVEEGVLGRDEAEGVVGILGEA</sequence>
<protein>
    <recommendedName>
        <fullName evidence="4">TPR-like protein</fullName>
    </recommendedName>
</protein>
<accession>A0A2V1DW35</accession>
<gene>
    <name evidence="2" type="ORF">DM02DRAFT_717422</name>
</gene>
<reference evidence="2 3" key="1">
    <citation type="journal article" date="2018" name="Sci. Rep.">
        <title>Comparative genomics provides insights into the lifestyle and reveals functional heterogeneity of dark septate endophytic fungi.</title>
        <authorList>
            <person name="Knapp D.G."/>
            <person name="Nemeth J.B."/>
            <person name="Barry K."/>
            <person name="Hainaut M."/>
            <person name="Henrissat B."/>
            <person name="Johnson J."/>
            <person name="Kuo A."/>
            <person name="Lim J.H.P."/>
            <person name="Lipzen A."/>
            <person name="Nolan M."/>
            <person name="Ohm R.A."/>
            <person name="Tamas L."/>
            <person name="Grigoriev I.V."/>
            <person name="Spatafora J.W."/>
            <person name="Nagy L.G."/>
            <person name="Kovacs G.M."/>
        </authorList>
    </citation>
    <scope>NUCLEOTIDE SEQUENCE [LARGE SCALE GENOMIC DNA]</scope>
    <source>
        <strain evidence="2 3">DSE2036</strain>
    </source>
</reference>
<dbReference type="AlphaFoldDB" id="A0A2V1DW35"/>